<dbReference type="Gene3D" id="3.20.20.450">
    <property type="entry name" value="EAL domain"/>
    <property type="match status" value="1"/>
</dbReference>
<dbReference type="PROSITE" id="PS50883">
    <property type="entry name" value="EAL"/>
    <property type="match status" value="1"/>
</dbReference>
<evidence type="ECO:0000259" key="1">
    <source>
        <dbReference type="PROSITE" id="PS50883"/>
    </source>
</evidence>
<proteinExistence type="predicted"/>
<name>A0ABW0J9L2_9BURK</name>
<dbReference type="EMBL" id="JBHSMP010000016">
    <property type="protein sequence ID" value="MFC5429777.1"/>
    <property type="molecule type" value="Genomic_DNA"/>
</dbReference>
<evidence type="ECO:0000313" key="2">
    <source>
        <dbReference type="EMBL" id="MFC5429777.1"/>
    </source>
</evidence>
<keyword evidence="3" id="KW-1185">Reference proteome</keyword>
<feature type="domain" description="EAL" evidence="1">
    <location>
        <begin position="1"/>
        <end position="116"/>
    </location>
</feature>
<dbReference type="PANTHER" id="PTHR33121:SF70">
    <property type="entry name" value="SIGNALING PROTEIN YKOW"/>
    <property type="match status" value="1"/>
</dbReference>
<comment type="caution">
    <text evidence="2">The sequence shown here is derived from an EMBL/GenBank/DDBJ whole genome shotgun (WGS) entry which is preliminary data.</text>
</comment>
<protein>
    <submittedName>
        <fullName evidence="2">EAL domain-containing protein</fullName>
    </submittedName>
</protein>
<reference evidence="3" key="1">
    <citation type="journal article" date="2019" name="Int. J. Syst. Evol. Microbiol.">
        <title>The Global Catalogue of Microorganisms (GCM) 10K type strain sequencing project: providing services to taxonomists for standard genome sequencing and annotation.</title>
        <authorList>
            <consortium name="The Broad Institute Genomics Platform"/>
            <consortium name="The Broad Institute Genome Sequencing Center for Infectious Disease"/>
            <person name="Wu L."/>
            <person name="Ma J."/>
        </authorList>
    </citation>
    <scope>NUCLEOTIDE SEQUENCE [LARGE SCALE GENOMIC DNA]</scope>
    <source>
        <strain evidence="3">CCUG 56042</strain>
    </source>
</reference>
<organism evidence="2 3">
    <name type="scientific">Paraburkholderia denitrificans</name>
    <dbReference type="NCBI Taxonomy" id="694025"/>
    <lineage>
        <taxon>Bacteria</taxon>
        <taxon>Pseudomonadati</taxon>
        <taxon>Pseudomonadota</taxon>
        <taxon>Betaproteobacteria</taxon>
        <taxon>Burkholderiales</taxon>
        <taxon>Burkholderiaceae</taxon>
        <taxon>Paraburkholderia</taxon>
    </lineage>
</organism>
<accession>A0ABW0J9L2</accession>
<dbReference type="RefSeq" id="WP_377711818.1">
    <property type="nucleotide sequence ID" value="NZ_JBHSMP010000016.1"/>
</dbReference>
<dbReference type="InterPro" id="IPR035919">
    <property type="entry name" value="EAL_sf"/>
</dbReference>
<dbReference type="SUPFAM" id="SSF141868">
    <property type="entry name" value="EAL domain-like"/>
    <property type="match status" value="1"/>
</dbReference>
<dbReference type="InterPro" id="IPR050706">
    <property type="entry name" value="Cyclic-di-GMP_PDE-like"/>
</dbReference>
<dbReference type="Pfam" id="PF00563">
    <property type="entry name" value="EAL"/>
    <property type="match status" value="1"/>
</dbReference>
<sequence length="116" mass="13651">MLLRFCDIQKRWLRDGLDILVSVNLPAEALDDPRYYDITREAQRRYGIRPQRLMLEVLETSDAASRDSERRGLERFRALGIKLAEDDLGAGHRSFMCGFCSAHRFQGWSNFWRITR</sequence>
<gene>
    <name evidence="2" type="ORF">ACFPTO_13360</name>
</gene>
<evidence type="ECO:0000313" key="3">
    <source>
        <dbReference type="Proteomes" id="UP001596103"/>
    </source>
</evidence>
<dbReference type="InterPro" id="IPR001633">
    <property type="entry name" value="EAL_dom"/>
</dbReference>
<dbReference type="Proteomes" id="UP001596103">
    <property type="component" value="Unassembled WGS sequence"/>
</dbReference>
<dbReference type="PANTHER" id="PTHR33121">
    <property type="entry name" value="CYCLIC DI-GMP PHOSPHODIESTERASE PDEF"/>
    <property type="match status" value="1"/>
</dbReference>